<evidence type="ECO:0000313" key="2">
    <source>
        <dbReference type="EMBL" id="CAL1379490.1"/>
    </source>
</evidence>
<protein>
    <submittedName>
        <fullName evidence="2">Uncharacterized protein</fullName>
    </submittedName>
</protein>
<sequence>MRSVVRQREGSAAERRRLGRSSSDRSSAQTMTTRMLGGTTAAGKEVGRWSLRSDVDVEEERLGRSSVVVKRKKK</sequence>
<proteinExistence type="predicted"/>
<feature type="compositionally biased region" description="Basic and acidic residues" evidence="1">
    <location>
        <begin position="1"/>
        <end position="16"/>
    </location>
</feature>
<organism evidence="2 3">
    <name type="scientific">Linum trigynum</name>
    <dbReference type="NCBI Taxonomy" id="586398"/>
    <lineage>
        <taxon>Eukaryota</taxon>
        <taxon>Viridiplantae</taxon>
        <taxon>Streptophyta</taxon>
        <taxon>Embryophyta</taxon>
        <taxon>Tracheophyta</taxon>
        <taxon>Spermatophyta</taxon>
        <taxon>Magnoliopsida</taxon>
        <taxon>eudicotyledons</taxon>
        <taxon>Gunneridae</taxon>
        <taxon>Pentapetalae</taxon>
        <taxon>rosids</taxon>
        <taxon>fabids</taxon>
        <taxon>Malpighiales</taxon>
        <taxon>Linaceae</taxon>
        <taxon>Linum</taxon>
    </lineage>
</organism>
<evidence type="ECO:0000256" key="1">
    <source>
        <dbReference type="SAM" id="MobiDB-lite"/>
    </source>
</evidence>
<feature type="region of interest" description="Disordered" evidence="1">
    <location>
        <begin position="1"/>
        <end position="47"/>
    </location>
</feature>
<evidence type="ECO:0000313" key="3">
    <source>
        <dbReference type="Proteomes" id="UP001497516"/>
    </source>
</evidence>
<keyword evidence="3" id="KW-1185">Reference proteome</keyword>
<gene>
    <name evidence="2" type="ORF">LTRI10_LOCUS21007</name>
</gene>
<dbReference type="AlphaFoldDB" id="A0AAV2E1R1"/>
<dbReference type="EMBL" id="OZ034816">
    <property type="protein sequence ID" value="CAL1379490.1"/>
    <property type="molecule type" value="Genomic_DNA"/>
</dbReference>
<name>A0AAV2E1R1_9ROSI</name>
<reference evidence="2 3" key="1">
    <citation type="submission" date="2024-04" db="EMBL/GenBank/DDBJ databases">
        <authorList>
            <person name="Fracassetti M."/>
        </authorList>
    </citation>
    <scope>NUCLEOTIDE SEQUENCE [LARGE SCALE GENOMIC DNA]</scope>
</reference>
<accession>A0AAV2E1R1</accession>
<dbReference type="Proteomes" id="UP001497516">
    <property type="component" value="Chromosome 3"/>
</dbReference>